<evidence type="ECO:0000313" key="6">
    <source>
        <dbReference type="Ensembl" id="ENSCJPP00005009116.1"/>
    </source>
</evidence>
<evidence type="ECO:0000313" key="7">
    <source>
        <dbReference type="Proteomes" id="UP000694412"/>
    </source>
</evidence>
<dbReference type="Proteomes" id="UP000694412">
    <property type="component" value="Chromosome 2"/>
</dbReference>
<reference evidence="6" key="1">
    <citation type="submission" date="2015-11" db="EMBL/GenBank/DDBJ databases">
        <authorList>
            <consortium name="International Coturnix japonica Genome Analysis Consortium"/>
            <person name="Warren W."/>
            <person name="Burt D.W."/>
            <person name="Antin P.B."/>
            <person name="Lanford R."/>
            <person name="Gros J."/>
            <person name="Wilson R.K."/>
        </authorList>
    </citation>
    <scope>NUCLEOTIDE SEQUENCE [LARGE SCALE GENOMIC DNA]</scope>
</reference>
<organism evidence="6 7">
    <name type="scientific">Coturnix japonica</name>
    <name type="common">Japanese quail</name>
    <name type="synonym">Coturnix coturnix japonica</name>
    <dbReference type="NCBI Taxonomy" id="93934"/>
    <lineage>
        <taxon>Eukaryota</taxon>
        <taxon>Metazoa</taxon>
        <taxon>Chordata</taxon>
        <taxon>Craniata</taxon>
        <taxon>Vertebrata</taxon>
        <taxon>Euteleostomi</taxon>
        <taxon>Archelosauria</taxon>
        <taxon>Archosauria</taxon>
        <taxon>Dinosauria</taxon>
        <taxon>Saurischia</taxon>
        <taxon>Theropoda</taxon>
        <taxon>Coelurosauria</taxon>
        <taxon>Aves</taxon>
        <taxon>Neognathae</taxon>
        <taxon>Galloanserae</taxon>
        <taxon>Galliformes</taxon>
        <taxon>Phasianidae</taxon>
        <taxon>Perdicinae</taxon>
        <taxon>Coturnix</taxon>
    </lineage>
</organism>
<name>A0A8C2TA22_COTJA</name>
<reference evidence="6" key="3">
    <citation type="submission" date="2025-09" db="UniProtKB">
        <authorList>
            <consortium name="Ensembl"/>
        </authorList>
    </citation>
    <scope>IDENTIFICATION</scope>
</reference>
<dbReference type="SMART" id="SM00184">
    <property type="entry name" value="RING"/>
    <property type="match status" value="1"/>
</dbReference>
<dbReference type="Gene3D" id="3.30.40.10">
    <property type="entry name" value="Zinc/RING finger domain, C3HC4 (zinc finger)"/>
    <property type="match status" value="1"/>
</dbReference>
<accession>A0A8C2TA22</accession>
<keyword evidence="1" id="KW-0479">Metal-binding</keyword>
<reference evidence="6" key="2">
    <citation type="submission" date="2025-08" db="UniProtKB">
        <authorList>
            <consortium name="Ensembl"/>
        </authorList>
    </citation>
    <scope>IDENTIFICATION</scope>
</reference>
<dbReference type="GO" id="GO:0008270">
    <property type="term" value="F:zinc ion binding"/>
    <property type="evidence" value="ECO:0007669"/>
    <property type="project" value="UniProtKB-KW"/>
</dbReference>
<evidence type="ECO:0000256" key="4">
    <source>
        <dbReference type="PROSITE-ProRule" id="PRU00175"/>
    </source>
</evidence>
<dbReference type="SUPFAM" id="SSF57850">
    <property type="entry name" value="RING/U-box"/>
    <property type="match status" value="1"/>
</dbReference>
<sequence length="99" mass="10268">DSSEGPRPSCPSHPLGRSMAEVTCPLCLELFSQPVLAPCGHSLCSSCSRLLLGSPPGPAPCPQCRASIQPEIPAAWWGLGPLCPGCGHLQPGCSLPSWH</sequence>
<keyword evidence="2 4" id="KW-0863">Zinc-finger</keyword>
<evidence type="ECO:0000256" key="3">
    <source>
        <dbReference type="ARBA" id="ARBA00022833"/>
    </source>
</evidence>
<evidence type="ECO:0000256" key="1">
    <source>
        <dbReference type="ARBA" id="ARBA00022723"/>
    </source>
</evidence>
<keyword evidence="7" id="KW-1185">Reference proteome</keyword>
<feature type="domain" description="RING-type" evidence="5">
    <location>
        <begin position="24"/>
        <end position="65"/>
    </location>
</feature>
<dbReference type="InterPro" id="IPR001841">
    <property type="entry name" value="Znf_RING"/>
</dbReference>
<evidence type="ECO:0000259" key="5">
    <source>
        <dbReference type="PROSITE" id="PS50089"/>
    </source>
</evidence>
<proteinExistence type="predicted"/>
<dbReference type="Ensembl" id="ENSCJPT00005013669.1">
    <property type="protein sequence ID" value="ENSCJPP00005009116.1"/>
    <property type="gene ID" value="ENSCJPG00005008069.1"/>
</dbReference>
<keyword evidence="3" id="KW-0862">Zinc</keyword>
<protein>
    <recommendedName>
        <fullName evidence="5">RING-type domain-containing protein</fullName>
    </recommendedName>
</protein>
<dbReference type="AlphaFoldDB" id="A0A8C2TA22"/>
<dbReference type="InterPro" id="IPR013083">
    <property type="entry name" value="Znf_RING/FYVE/PHD"/>
</dbReference>
<evidence type="ECO:0000256" key="2">
    <source>
        <dbReference type="ARBA" id="ARBA00022771"/>
    </source>
</evidence>
<dbReference type="PROSITE" id="PS50089">
    <property type="entry name" value="ZF_RING_2"/>
    <property type="match status" value="1"/>
</dbReference>
<dbReference type="Pfam" id="PF13920">
    <property type="entry name" value="zf-C3HC4_3"/>
    <property type="match status" value="1"/>
</dbReference>